<dbReference type="OrthoDB" id="3874291at2"/>
<feature type="compositionally biased region" description="Basic and acidic residues" evidence="1">
    <location>
        <begin position="29"/>
        <end position="38"/>
    </location>
</feature>
<keyword evidence="2" id="KW-0812">Transmembrane</keyword>
<proteinExistence type="predicted"/>
<feature type="transmembrane region" description="Helical" evidence="2">
    <location>
        <begin position="141"/>
        <end position="163"/>
    </location>
</feature>
<sequence length="328" mass="33341">MSQPNGPVCPECGTPRAADGTPACSCARRASEAHRDTRTAQAAAAEDFDPVRIRPFVELGDETGTSGTAGTDGTAGTAGSTRAGGAEVPQEPGDLKDTEDDAAPTPPSTPAPPPTGVTVRGEAPLLDAEVRRSPRRGHRTLLITGAGAALAVLLTGAYLGGLYRYDSPARDDSVTDDVRAPVPDGPTEAGTSPEGQSAGTASASPSPSPTSSPSAPPTDSSTAPTDSPTTPTTAPSSASATTSAAPEPTEAEGRPPVLRLGDQGPEVTELQLRLRQIGHYGGDVDGDYDRAVEGAVRTYQLTRVILDDESGVYGTATRESLESETSEP</sequence>
<feature type="domain" description="Peptidoglycan binding-like" evidence="3">
    <location>
        <begin position="263"/>
        <end position="321"/>
    </location>
</feature>
<evidence type="ECO:0000256" key="2">
    <source>
        <dbReference type="SAM" id="Phobius"/>
    </source>
</evidence>
<dbReference type="Pfam" id="PF01471">
    <property type="entry name" value="PG_binding_1"/>
    <property type="match status" value="1"/>
</dbReference>
<feature type="compositionally biased region" description="Low complexity" evidence="1">
    <location>
        <begin position="62"/>
        <end position="87"/>
    </location>
</feature>
<gene>
    <name evidence="4" type="ORF">ACM01_41345</name>
</gene>
<reference evidence="4 5" key="1">
    <citation type="submission" date="2015-06" db="EMBL/GenBank/DDBJ databases">
        <authorList>
            <person name="Ju K.-S."/>
            <person name="Doroghazi J.R."/>
            <person name="Metcalf W.W."/>
        </authorList>
    </citation>
    <scope>NUCLEOTIDE SEQUENCE [LARGE SCALE GENOMIC DNA]</scope>
    <source>
        <strain evidence="4 5">NRRL 3414</strain>
    </source>
</reference>
<feature type="compositionally biased region" description="Pro residues" evidence="1">
    <location>
        <begin position="206"/>
        <end position="216"/>
    </location>
</feature>
<name>A0A0J7YVX7_STRVR</name>
<keyword evidence="2" id="KW-1133">Transmembrane helix</keyword>
<protein>
    <recommendedName>
        <fullName evidence="3">Peptidoglycan binding-like domain-containing protein</fullName>
    </recommendedName>
</protein>
<organism evidence="4 5">
    <name type="scientific">Streptomyces viridochromogenes</name>
    <dbReference type="NCBI Taxonomy" id="1938"/>
    <lineage>
        <taxon>Bacteria</taxon>
        <taxon>Bacillati</taxon>
        <taxon>Actinomycetota</taxon>
        <taxon>Actinomycetes</taxon>
        <taxon>Kitasatosporales</taxon>
        <taxon>Streptomycetaceae</taxon>
        <taxon>Streptomyces</taxon>
    </lineage>
</organism>
<dbReference type="Proteomes" id="UP000037432">
    <property type="component" value="Unassembled WGS sequence"/>
</dbReference>
<evidence type="ECO:0000313" key="5">
    <source>
        <dbReference type="Proteomes" id="UP000037432"/>
    </source>
</evidence>
<feature type="compositionally biased region" description="Basic and acidic residues" evidence="1">
    <location>
        <begin position="169"/>
        <end position="179"/>
    </location>
</feature>
<dbReference type="EMBL" id="LFNT01000091">
    <property type="protein sequence ID" value="KMS67811.1"/>
    <property type="molecule type" value="Genomic_DNA"/>
</dbReference>
<evidence type="ECO:0000256" key="1">
    <source>
        <dbReference type="SAM" id="MobiDB-lite"/>
    </source>
</evidence>
<dbReference type="InterPro" id="IPR002477">
    <property type="entry name" value="Peptidoglycan-bd-like"/>
</dbReference>
<feature type="compositionally biased region" description="Pro residues" evidence="1">
    <location>
        <begin position="104"/>
        <end position="115"/>
    </location>
</feature>
<dbReference type="AlphaFoldDB" id="A0A0J7YVX7"/>
<dbReference type="SUPFAM" id="SSF47090">
    <property type="entry name" value="PGBD-like"/>
    <property type="match status" value="1"/>
</dbReference>
<feature type="region of interest" description="Disordered" evidence="1">
    <location>
        <begin position="169"/>
        <end position="266"/>
    </location>
</feature>
<dbReference type="InterPro" id="IPR036365">
    <property type="entry name" value="PGBD-like_sf"/>
</dbReference>
<feature type="compositionally biased region" description="Polar residues" evidence="1">
    <location>
        <begin position="189"/>
        <end position="199"/>
    </location>
</feature>
<evidence type="ECO:0000259" key="3">
    <source>
        <dbReference type="Pfam" id="PF01471"/>
    </source>
</evidence>
<dbReference type="InterPro" id="IPR036366">
    <property type="entry name" value="PGBDSf"/>
</dbReference>
<evidence type="ECO:0000313" key="4">
    <source>
        <dbReference type="EMBL" id="KMS67811.1"/>
    </source>
</evidence>
<dbReference type="Gene3D" id="1.10.101.10">
    <property type="entry name" value="PGBD-like superfamily/PGBD"/>
    <property type="match status" value="1"/>
</dbReference>
<accession>A0A0J7YVX7</accession>
<comment type="caution">
    <text evidence="4">The sequence shown here is derived from an EMBL/GenBank/DDBJ whole genome shotgun (WGS) entry which is preliminary data.</text>
</comment>
<feature type="region of interest" description="Disordered" evidence="1">
    <location>
        <begin position="1"/>
        <end position="136"/>
    </location>
</feature>
<keyword evidence="2" id="KW-0472">Membrane</keyword>
<dbReference type="PATRIC" id="fig|1938.3.peg.9689"/>
<feature type="compositionally biased region" description="Low complexity" evidence="1">
    <location>
        <begin position="217"/>
        <end position="248"/>
    </location>
</feature>